<dbReference type="InterPro" id="IPR005835">
    <property type="entry name" value="NTP_transferase_dom"/>
</dbReference>
<dbReference type="Proteomes" id="UP000219636">
    <property type="component" value="Unassembled WGS sequence"/>
</dbReference>
<dbReference type="Pfam" id="PF00483">
    <property type="entry name" value="NTP_transferase"/>
    <property type="match status" value="1"/>
</dbReference>
<dbReference type="InterPro" id="IPR001538">
    <property type="entry name" value="Man6P_isomerase-2_C"/>
</dbReference>
<dbReference type="InterPro" id="IPR029044">
    <property type="entry name" value="Nucleotide-diphossugar_trans"/>
</dbReference>
<dbReference type="InterPro" id="IPR011051">
    <property type="entry name" value="RmlC_Cupin_sf"/>
</dbReference>
<dbReference type="InterPro" id="IPR014710">
    <property type="entry name" value="RmlC-like_jellyroll"/>
</dbReference>
<name>A0A285ST78_9BACL</name>
<proteinExistence type="predicted"/>
<dbReference type="GO" id="GO:0004475">
    <property type="term" value="F:mannose-1-phosphate guanylyltransferase (GTP) activity"/>
    <property type="evidence" value="ECO:0007669"/>
    <property type="project" value="TreeGrafter"/>
</dbReference>
<dbReference type="GO" id="GO:0009298">
    <property type="term" value="P:GDP-mannose biosynthetic process"/>
    <property type="evidence" value="ECO:0007669"/>
    <property type="project" value="TreeGrafter"/>
</dbReference>
<dbReference type="Gene3D" id="2.60.120.10">
    <property type="entry name" value="Jelly Rolls"/>
    <property type="match status" value="1"/>
</dbReference>
<dbReference type="SUPFAM" id="SSF53448">
    <property type="entry name" value="Nucleotide-diphospho-sugar transferases"/>
    <property type="match status" value="1"/>
</dbReference>
<dbReference type="InterPro" id="IPR051161">
    <property type="entry name" value="Mannose-6P_isomerase_type2"/>
</dbReference>
<dbReference type="CDD" id="cd02213">
    <property type="entry name" value="cupin_PMI_typeII_C"/>
    <property type="match status" value="1"/>
</dbReference>
<evidence type="ECO:0000313" key="4">
    <source>
        <dbReference type="Proteomes" id="UP000219636"/>
    </source>
</evidence>
<evidence type="ECO:0000259" key="2">
    <source>
        <dbReference type="Pfam" id="PF01050"/>
    </source>
</evidence>
<reference evidence="4" key="1">
    <citation type="submission" date="2017-08" db="EMBL/GenBank/DDBJ databases">
        <authorList>
            <person name="Varghese N."/>
            <person name="Submissions S."/>
        </authorList>
    </citation>
    <scope>NUCLEOTIDE SEQUENCE [LARGE SCALE GENOMIC DNA]</scope>
    <source>
        <strain evidence="4">JC22</strain>
    </source>
</reference>
<dbReference type="OrthoDB" id="9806359at2"/>
<dbReference type="GO" id="GO:0005976">
    <property type="term" value="P:polysaccharide metabolic process"/>
    <property type="evidence" value="ECO:0007669"/>
    <property type="project" value="InterPro"/>
</dbReference>
<dbReference type="Pfam" id="PF01050">
    <property type="entry name" value="MannoseP_isomer"/>
    <property type="match status" value="1"/>
</dbReference>
<dbReference type="PANTHER" id="PTHR46390:SF1">
    <property type="entry name" value="MANNOSE-1-PHOSPHATE GUANYLYLTRANSFERASE"/>
    <property type="match status" value="1"/>
</dbReference>
<feature type="domain" description="Mannose-6-phosphate isomerase type II C-terminal" evidence="2">
    <location>
        <begin position="336"/>
        <end position="439"/>
    </location>
</feature>
<evidence type="ECO:0000313" key="3">
    <source>
        <dbReference type="EMBL" id="SOC11326.1"/>
    </source>
</evidence>
<protein>
    <submittedName>
        <fullName evidence="3">Mannose-1-phosphate guanylyltransferase</fullName>
    </submittedName>
</protein>
<feature type="domain" description="Nucleotidyl transferase" evidence="1">
    <location>
        <begin position="3"/>
        <end position="264"/>
    </location>
</feature>
<accession>A0A285ST78</accession>
<dbReference type="EMBL" id="OBMQ01000006">
    <property type="protein sequence ID" value="SOC11326.1"/>
    <property type="molecule type" value="Genomic_DNA"/>
</dbReference>
<dbReference type="Gene3D" id="3.90.550.10">
    <property type="entry name" value="Spore Coat Polysaccharide Biosynthesis Protein SpsA, Chain A"/>
    <property type="match status" value="1"/>
</dbReference>
<evidence type="ECO:0000259" key="1">
    <source>
        <dbReference type="Pfam" id="PF00483"/>
    </source>
</evidence>
<gene>
    <name evidence="3" type="ORF">SAMN05880501_106128</name>
</gene>
<keyword evidence="3" id="KW-0808">Transferase</keyword>
<keyword evidence="4" id="KW-1185">Reference proteome</keyword>
<dbReference type="RefSeq" id="WP_097073627.1">
    <property type="nucleotide sequence ID" value="NZ_OBMQ01000006.1"/>
</dbReference>
<organism evidence="3 4">
    <name type="scientific">Ureibacillus xyleni</name>
    <dbReference type="NCBI Taxonomy" id="614648"/>
    <lineage>
        <taxon>Bacteria</taxon>
        <taxon>Bacillati</taxon>
        <taxon>Bacillota</taxon>
        <taxon>Bacilli</taxon>
        <taxon>Bacillales</taxon>
        <taxon>Caryophanaceae</taxon>
        <taxon>Ureibacillus</taxon>
    </lineage>
</organism>
<dbReference type="PANTHER" id="PTHR46390">
    <property type="entry name" value="MANNOSE-1-PHOSPHATE GUANYLYLTRANSFERASE"/>
    <property type="match status" value="1"/>
</dbReference>
<sequence length="461" mass="53192">MKIILLCGGSGKRLWPLSNGVRSKQFLKVLKDKRGESESMIQRIWKQLQEVGLAKDTLIVSSEHYLEQIYHQLDYDIEVLVEPEKRDTFPAIVLGTTYFVENKKIAKDELICVIPVDPYVEIEFFKQLIEMASIYKNIEPNVFLMGIKPTFPSQQYGYIIPEEYSAAVKKVKTFREKPTIELAKTYISQGGLWNSGTFMFQAKYILDFLEKQQLPSSYSAIMRKYNLLQNSSFDYVVLENENNIYCMEFDGTWEDLGTWGVLCEHFDSNVYGNASTSLSCENTHVFNELDIPIHVIGLKSSIVVASPDGILISDKKQSEQVKIIAHHNGRPMVEERRWGWYKVLDYTKINSEQEVLTKRICIYSGRNLSYQYHHHRSEVWTILKGKGLFAHNEKMRIVQAGDVLKISPGDYHAIKALEELEIIEVQQGSLLIEEDIIRIFSDWETIESNCHHINEAATHLT</sequence>
<dbReference type="AlphaFoldDB" id="A0A285ST78"/>
<keyword evidence="3" id="KW-0548">Nucleotidyltransferase</keyword>
<dbReference type="SUPFAM" id="SSF51182">
    <property type="entry name" value="RmlC-like cupins"/>
    <property type="match status" value="1"/>
</dbReference>